<evidence type="ECO:0000313" key="2">
    <source>
        <dbReference type="Proteomes" id="UP000054564"/>
    </source>
</evidence>
<dbReference type="AlphaFoldDB" id="A0A0L0VT42"/>
<dbReference type="Proteomes" id="UP000054564">
    <property type="component" value="Unassembled WGS sequence"/>
</dbReference>
<comment type="caution">
    <text evidence="1">The sequence shown here is derived from an EMBL/GenBank/DDBJ whole genome shotgun (WGS) entry which is preliminary data.</text>
</comment>
<keyword evidence="2" id="KW-1185">Reference proteome</keyword>
<dbReference type="PANTHER" id="PTHR33069">
    <property type="entry name" value="CHROMOSOME 7, WHOLE GENOME SHOTGUN SEQUENCE-RELATED"/>
    <property type="match status" value="1"/>
</dbReference>
<gene>
    <name evidence="1" type="ORF">PSTG_04285</name>
</gene>
<reference evidence="2" key="1">
    <citation type="submission" date="2014-03" db="EMBL/GenBank/DDBJ databases">
        <title>The Genome Sequence of Puccinia striiformis f. sp. tritici PST-78.</title>
        <authorList>
            <consortium name="The Broad Institute Genome Sequencing Platform"/>
            <person name="Cuomo C."/>
            <person name="Hulbert S."/>
            <person name="Chen X."/>
            <person name="Walker B."/>
            <person name="Young S.K."/>
            <person name="Zeng Q."/>
            <person name="Gargeya S."/>
            <person name="Fitzgerald M."/>
            <person name="Haas B."/>
            <person name="Abouelleil A."/>
            <person name="Alvarado L."/>
            <person name="Arachchi H.M."/>
            <person name="Berlin A.M."/>
            <person name="Chapman S.B."/>
            <person name="Goldberg J."/>
            <person name="Griggs A."/>
            <person name="Gujja S."/>
            <person name="Hansen M."/>
            <person name="Howarth C."/>
            <person name="Imamovic A."/>
            <person name="Larimer J."/>
            <person name="McCowan C."/>
            <person name="Montmayeur A."/>
            <person name="Murphy C."/>
            <person name="Neiman D."/>
            <person name="Pearson M."/>
            <person name="Priest M."/>
            <person name="Roberts A."/>
            <person name="Saif S."/>
            <person name="Shea T."/>
            <person name="Sisk P."/>
            <person name="Sykes S."/>
            <person name="Wortman J."/>
            <person name="Nusbaum C."/>
            <person name="Birren B."/>
        </authorList>
    </citation>
    <scope>NUCLEOTIDE SEQUENCE [LARGE SCALE GENOMIC DNA]</scope>
    <source>
        <strain evidence="2">race PST-78</strain>
    </source>
</reference>
<protein>
    <submittedName>
        <fullName evidence="1">Uncharacterized protein</fullName>
    </submittedName>
</protein>
<accession>A0A0L0VT42</accession>
<organism evidence="1 2">
    <name type="scientific">Puccinia striiformis f. sp. tritici PST-78</name>
    <dbReference type="NCBI Taxonomy" id="1165861"/>
    <lineage>
        <taxon>Eukaryota</taxon>
        <taxon>Fungi</taxon>
        <taxon>Dikarya</taxon>
        <taxon>Basidiomycota</taxon>
        <taxon>Pucciniomycotina</taxon>
        <taxon>Pucciniomycetes</taxon>
        <taxon>Pucciniales</taxon>
        <taxon>Pucciniaceae</taxon>
        <taxon>Puccinia</taxon>
    </lineage>
</organism>
<evidence type="ECO:0000313" key="1">
    <source>
        <dbReference type="EMBL" id="KNF02377.1"/>
    </source>
</evidence>
<proteinExistence type="predicted"/>
<dbReference type="EMBL" id="AJIL01000023">
    <property type="protein sequence ID" value="KNF02377.1"/>
    <property type="molecule type" value="Genomic_DNA"/>
</dbReference>
<name>A0A0L0VT42_9BASI</name>
<sequence>MGDSSRKPSKMDVLINTSQTKHRGDLVILGFENLISKHGQTITKKSATEMARGEPRLMPIKLINSQRDCLIELYSYLLPLLSRQMRCLYELLLGIDSHEEPGSQLKLILDLQPELDHTLGHIRSTTAVASRELSSIPPGRVGIDSYKSVILDHLRDIEEDLLPKFPASFRKFGHLIIQLDLSSEIFEGQADSDTDTYLEHTKDGICSEIPMIVDCLRDFDYDNSDVVTDNIGCTLRSLMHWKRRKYLLALSQEDIDLRVQIAQSAIPVSKLARLFFRTLSRRELITEHISPFSERLTKELTILQDLPGKIVDELYEVMDILVKSDGSTTNVLRRSTRDLASQFFLQARLIKKNFRRSLIALDMFISFIPNNSGFRDRKYFRTWFRSWDTLFTLAINRMLDNIEILSDEE</sequence>
<dbReference type="PANTHER" id="PTHR33069:SF3">
    <property type="entry name" value="DYNEIN HEAVY CHAIN TAIL DOMAIN-CONTAINING PROTEIN"/>
    <property type="match status" value="1"/>
</dbReference>